<reference evidence="3" key="1">
    <citation type="journal article" date="2019" name="Int. J. Syst. Evol. Microbiol.">
        <title>The Global Catalogue of Microorganisms (GCM) 10K type strain sequencing project: providing services to taxonomists for standard genome sequencing and annotation.</title>
        <authorList>
            <consortium name="The Broad Institute Genomics Platform"/>
            <consortium name="The Broad Institute Genome Sequencing Center for Infectious Disease"/>
            <person name="Wu L."/>
            <person name="Ma J."/>
        </authorList>
    </citation>
    <scope>NUCLEOTIDE SEQUENCE [LARGE SCALE GENOMIC DNA]</scope>
    <source>
        <strain evidence="3">CCUG 53519</strain>
    </source>
</reference>
<organism evidence="2 3">
    <name type="scientific">Paenibacillus provencensis</name>
    <dbReference type="NCBI Taxonomy" id="441151"/>
    <lineage>
        <taxon>Bacteria</taxon>
        <taxon>Bacillati</taxon>
        <taxon>Bacillota</taxon>
        <taxon>Bacilli</taxon>
        <taxon>Bacillales</taxon>
        <taxon>Paenibacillaceae</taxon>
        <taxon>Paenibacillus</taxon>
    </lineage>
</organism>
<evidence type="ECO:0000256" key="1">
    <source>
        <dbReference type="SAM" id="Phobius"/>
    </source>
</evidence>
<evidence type="ECO:0000313" key="3">
    <source>
        <dbReference type="Proteomes" id="UP001597169"/>
    </source>
</evidence>
<keyword evidence="1" id="KW-0812">Transmembrane</keyword>
<keyword evidence="3" id="KW-1185">Reference proteome</keyword>
<comment type="caution">
    <text evidence="2">The sequence shown here is derived from an EMBL/GenBank/DDBJ whole genome shotgun (WGS) entry which is preliminary data.</text>
</comment>
<dbReference type="Proteomes" id="UP001597169">
    <property type="component" value="Unassembled WGS sequence"/>
</dbReference>
<dbReference type="EMBL" id="JBHTKX010000001">
    <property type="protein sequence ID" value="MFD1127915.1"/>
    <property type="molecule type" value="Genomic_DNA"/>
</dbReference>
<evidence type="ECO:0000313" key="2">
    <source>
        <dbReference type="EMBL" id="MFD1127915.1"/>
    </source>
</evidence>
<evidence type="ECO:0008006" key="4">
    <source>
        <dbReference type="Google" id="ProtNLM"/>
    </source>
</evidence>
<protein>
    <recommendedName>
        <fullName evidence="4">Methyl-accepting chemotaxis protein</fullName>
    </recommendedName>
</protein>
<gene>
    <name evidence="2" type="ORF">ACFQ3J_07005</name>
</gene>
<keyword evidence="1" id="KW-0472">Membrane</keyword>
<accession>A0ABW3PR93</accession>
<dbReference type="RefSeq" id="WP_091156508.1">
    <property type="nucleotide sequence ID" value="NZ_JBHTKX010000001.1"/>
</dbReference>
<keyword evidence="1" id="KW-1133">Transmembrane helix</keyword>
<sequence>MQNSSTMKNINCILERGEILRKFISALLLIILFVSIFLNVSMLYQDYKSTPNNGDIKGSYELFMVDIRAAQTSLNTYFEETDEKKKQLALYDLLSSTYKMDSDLKLLDVKSKLLYKRGLSPLQSFTSDFVIISSRLFTSYTMEGKDITGDAKKYKSYIDDLNNVLKDTTMQDKKSTKKVFDKVDNYSRNHTPIY</sequence>
<proteinExistence type="predicted"/>
<feature type="transmembrane region" description="Helical" evidence="1">
    <location>
        <begin position="23"/>
        <end position="44"/>
    </location>
</feature>
<name>A0ABW3PR93_9BACL</name>